<feature type="chain" id="PRO_5042528558" description="Fimbrial subunit protein C-terminal domain-containing protein" evidence="1">
    <location>
        <begin position="19"/>
        <end position="452"/>
    </location>
</feature>
<gene>
    <name evidence="2" type="ORF">F6S82_13980</name>
</gene>
<evidence type="ECO:0000313" key="2">
    <source>
        <dbReference type="EMBL" id="KAA9045188.1"/>
    </source>
</evidence>
<dbReference type="PROSITE" id="PS51257">
    <property type="entry name" value="PROKAR_LIPOPROTEIN"/>
    <property type="match status" value="1"/>
</dbReference>
<comment type="caution">
    <text evidence="2">The sequence shown here is derived from an EMBL/GenBank/DDBJ whole genome shotgun (WGS) entry which is preliminary data.</text>
</comment>
<dbReference type="RefSeq" id="WP_141408506.1">
    <property type="nucleotide sequence ID" value="NZ_CP041230.1"/>
</dbReference>
<keyword evidence="1" id="KW-0732">Signal</keyword>
<dbReference type="EMBL" id="VYQC01000008">
    <property type="protein sequence ID" value="KAA9045188.1"/>
    <property type="molecule type" value="Genomic_DNA"/>
</dbReference>
<reference evidence="3" key="1">
    <citation type="journal article" date="2018" name="J. Anim. Genet.">
        <title>Acquired interbacterial defense systems protect against interspecies antagonism in the human gut microbiome.</title>
        <authorList>
            <person name="Ross B.D."/>
            <person name="Verster A.J."/>
            <person name="Radey M.C."/>
            <person name="Schmidtke D.T."/>
            <person name="Pope C.E."/>
            <person name="Hoffman L.R."/>
            <person name="Hajjar A."/>
            <person name="Peterson S.B."/>
            <person name="Borenstein E."/>
            <person name="Mougous J."/>
        </authorList>
    </citation>
    <scope>NUCLEOTIDE SEQUENCE [LARGE SCALE GENOMIC DNA]</scope>
    <source>
        <strain evidence="3">H204</strain>
    </source>
</reference>
<name>A0AAI9WHP4_9BACE</name>
<evidence type="ECO:0008006" key="4">
    <source>
        <dbReference type="Google" id="ProtNLM"/>
    </source>
</evidence>
<evidence type="ECO:0000313" key="3">
    <source>
        <dbReference type="Proteomes" id="UP000327007"/>
    </source>
</evidence>
<dbReference type="AlphaFoldDB" id="A0AAI9WHP4"/>
<sequence length="452" mass="48896">MKKIIFMALFAATLSACSNENNEVTQETTNLKSLDFSFDVATPKTRMSDDEVTTAITAVRSNIQNITIEYFNASDASLGTYDFTPEQVATAKGDDQTAAAAGRKPVNISNIPSATTKVNVYMNVDKSAADINDLQIGYTKMEYRGTPEDITLKTPGGERTGDNTNDLYSVEVSVAPVLSRFEFHGKASDIKVNSSTSGTLPSGVENGTKDQAKAHVSDATIAAAEKAAQEAWRKANPGVADPSTWSFTYTVTYEYDAAYTIESIDEYYMNNIPLTKGGNLVLNANDGAGNWNDAAKDKYKVDGDMEKMFDTTVEADKVIAYNLFPQTATNGTSASTTDVKTSMPHFVLKLTTKANGTTTPRWLTIRALRTTDALPGTLITSFEAGKVYVLDAADININQYSAKLKVTANSTAGPEIPEPVDPTDPNPEPVGKDLDVLVKITEWTIVNVKPEW</sequence>
<proteinExistence type="predicted"/>
<accession>A0AAI9WHP4</accession>
<organism evidence="2 3">
    <name type="scientific">Bacteroides xylanisolvens</name>
    <dbReference type="NCBI Taxonomy" id="371601"/>
    <lineage>
        <taxon>Bacteria</taxon>
        <taxon>Pseudomonadati</taxon>
        <taxon>Bacteroidota</taxon>
        <taxon>Bacteroidia</taxon>
        <taxon>Bacteroidales</taxon>
        <taxon>Bacteroidaceae</taxon>
        <taxon>Bacteroides</taxon>
    </lineage>
</organism>
<dbReference type="Proteomes" id="UP000327007">
    <property type="component" value="Unassembled WGS sequence"/>
</dbReference>
<feature type="signal peptide" evidence="1">
    <location>
        <begin position="1"/>
        <end position="18"/>
    </location>
</feature>
<evidence type="ECO:0000256" key="1">
    <source>
        <dbReference type="SAM" id="SignalP"/>
    </source>
</evidence>
<protein>
    <recommendedName>
        <fullName evidence="4">Fimbrial subunit protein C-terminal domain-containing protein</fullName>
    </recommendedName>
</protein>